<evidence type="ECO:0000313" key="3">
    <source>
        <dbReference type="Proteomes" id="UP000786811"/>
    </source>
</evidence>
<keyword evidence="1" id="KW-1133">Transmembrane helix</keyword>
<keyword evidence="1" id="KW-0812">Transmembrane</keyword>
<dbReference type="EMBL" id="CAJNRD030001114">
    <property type="protein sequence ID" value="CAG5073484.1"/>
    <property type="molecule type" value="Genomic_DNA"/>
</dbReference>
<comment type="caution">
    <text evidence="2">The sequence shown here is derived from an EMBL/GenBank/DDBJ whole genome shotgun (WGS) entry which is preliminary data.</text>
</comment>
<reference evidence="2" key="1">
    <citation type="submission" date="2021-04" db="EMBL/GenBank/DDBJ databases">
        <authorList>
            <person name="Chebbi M.A.C M."/>
        </authorList>
    </citation>
    <scope>NUCLEOTIDE SEQUENCE</scope>
</reference>
<name>A0A8J2E0V1_COTCN</name>
<accession>A0A8J2E0V1</accession>
<feature type="transmembrane region" description="Helical" evidence="1">
    <location>
        <begin position="42"/>
        <end position="62"/>
    </location>
</feature>
<evidence type="ECO:0000256" key="1">
    <source>
        <dbReference type="SAM" id="Phobius"/>
    </source>
</evidence>
<organism evidence="2 3">
    <name type="scientific">Cotesia congregata</name>
    <name type="common">Parasitoid wasp</name>
    <name type="synonym">Apanteles congregatus</name>
    <dbReference type="NCBI Taxonomy" id="51543"/>
    <lineage>
        <taxon>Eukaryota</taxon>
        <taxon>Metazoa</taxon>
        <taxon>Ecdysozoa</taxon>
        <taxon>Arthropoda</taxon>
        <taxon>Hexapoda</taxon>
        <taxon>Insecta</taxon>
        <taxon>Pterygota</taxon>
        <taxon>Neoptera</taxon>
        <taxon>Endopterygota</taxon>
        <taxon>Hymenoptera</taxon>
        <taxon>Apocrita</taxon>
        <taxon>Ichneumonoidea</taxon>
        <taxon>Braconidae</taxon>
        <taxon>Microgastrinae</taxon>
        <taxon>Cotesia</taxon>
    </lineage>
</organism>
<proteinExistence type="predicted"/>
<gene>
    <name evidence="2" type="ORF">HICCMSTLAB_LOCUS427</name>
</gene>
<keyword evidence="3" id="KW-1185">Reference proteome</keyword>
<sequence>MSAFVVSSLTSRISIVSCSPLHITLASSLRMSAMVFCRASPLSALFLESVISMSTVLVLWIFSTVVRTCSSGTDCLIQRRISAYFSFSAERMIRASGLMCIAHTGIYIVVNERHGLVESRNQS</sequence>
<dbReference type="AlphaFoldDB" id="A0A8J2E0V1"/>
<evidence type="ECO:0000313" key="2">
    <source>
        <dbReference type="EMBL" id="CAG5073484.1"/>
    </source>
</evidence>
<protein>
    <submittedName>
        <fullName evidence="2">Uncharacterized protein</fullName>
    </submittedName>
</protein>
<dbReference type="Proteomes" id="UP000786811">
    <property type="component" value="Unassembled WGS sequence"/>
</dbReference>
<keyword evidence="1" id="KW-0472">Membrane</keyword>